<keyword evidence="1 6" id="KW-0436">Ligase</keyword>
<dbReference type="PANTHER" id="PTHR12835">
    <property type="entry name" value="BIOTIN PROTEIN LIGASE"/>
    <property type="match status" value="1"/>
</dbReference>
<evidence type="ECO:0000256" key="3">
    <source>
        <dbReference type="ARBA" id="ARBA00024227"/>
    </source>
</evidence>
<dbReference type="NCBIfam" id="TIGR00121">
    <property type="entry name" value="birA_ligase"/>
    <property type="match status" value="1"/>
</dbReference>
<feature type="domain" description="BPL/LPL catalytic" evidence="5">
    <location>
        <begin position="1"/>
        <end position="192"/>
    </location>
</feature>
<evidence type="ECO:0000313" key="7">
    <source>
        <dbReference type="Proteomes" id="UP000244224"/>
    </source>
</evidence>
<organism evidence="6 7">
    <name type="scientific">Gemmobacter caeni</name>
    <dbReference type="NCBI Taxonomy" id="589035"/>
    <lineage>
        <taxon>Bacteria</taxon>
        <taxon>Pseudomonadati</taxon>
        <taxon>Pseudomonadota</taxon>
        <taxon>Alphaproteobacteria</taxon>
        <taxon>Rhodobacterales</taxon>
        <taxon>Paracoccaceae</taxon>
        <taxon>Gemmobacter</taxon>
    </lineage>
</organism>
<dbReference type="InterPro" id="IPR003142">
    <property type="entry name" value="BPL_C"/>
</dbReference>
<sequence length="254" mass="26880">MSGNADPVWPEGVARHALDTVDSTNAYALSLVPGLTGPAWVIAGEQTAGRGRRGRPWSSPRGNFYGSLVMRPEGRPETAALRSFIAALALYDACAGLTDLPGAFALKWPNDVLLNGGKLAGILLESGGAGGRVSHLIIGIGVNLIGAPPVEAVEPGAVTPVNLLAETGLRITPERFLTHLAAAFALWETRFQAEGFAPIRAAWLDRAARRGERIRARTGTTERHGIFETIDDSGALVLNIDGRREAIPAAEVFF</sequence>
<dbReference type="AlphaFoldDB" id="A0A2T6B6K6"/>
<dbReference type="GO" id="GO:0004077">
    <property type="term" value="F:biotin--[biotin carboxyl-carrier protein] ligase activity"/>
    <property type="evidence" value="ECO:0007669"/>
    <property type="project" value="UniProtKB-EC"/>
</dbReference>
<dbReference type="Proteomes" id="UP000244224">
    <property type="component" value="Unassembled WGS sequence"/>
</dbReference>
<dbReference type="InterPro" id="IPR004408">
    <property type="entry name" value="Biotin_CoA_COase_ligase"/>
</dbReference>
<name>A0A2T6B6K6_9RHOB</name>
<dbReference type="EMBL" id="QBKP01000003">
    <property type="protein sequence ID" value="PTX51697.1"/>
    <property type="molecule type" value="Genomic_DNA"/>
</dbReference>
<dbReference type="GO" id="GO:0005737">
    <property type="term" value="C:cytoplasm"/>
    <property type="evidence" value="ECO:0007669"/>
    <property type="project" value="TreeGrafter"/>
</dbReference>
<accession>A0A2T6B6K6</accession>
<dbReference type="PROSITE" id="PS51733">
    <property type="entry name" value="BPL_LPL_CATALYTIC"/>
    <property type="match status" value="1"/>
</dbReference>
<evidence type="ECO:0000313" key="6">
    <source>
        <dbReference type="EMBL" id="PTX51697.1"/>
    </source>
</evidence>
<dbReference type="PANTHER" id="PTHR12835:SF5">
    <property type="entry name" value="BIOTIN--PROTEIN LIGASE"/>
    <property type="match status" value="1"/>
</dbReference>
<comment type="caution">
    <text evidence="6">The sequence shown here is derived from an EMBL/GenBank/DDBJ whole genome shotgun (WGS) entry which is preliminary data.</text>
</comment>
<dbReference type="CDD" id="cd16442">
    <property type="entry name" value="BPL"/>
    <property type="match status" value="1"/>
</dbReference>
<keyword evidence="7" id="KW-1185">Reference proteome</keyword>
<dbReference type="Pfam" id="PF03099">
    <property type="entry name" value="BPL_LplA_LipB"/>
    <property type="match status" value="1"/>
</dbReference>
<comment type="catalytic activity">
    <reaction evidence="4">
        <text>biotin + L-lysyl-[protein] + ATP = N(6)-biotinyl-L-lysyl-[protein] + AMP + diphosphate + H(+)</text>
        <dbReference type="Rhea" id="RHEA:11756"/>
        <dbReference type="Rhea" id="RHEA-COMP:9752"/>
        <dbReference type="Rhea" id="RHEA-COMP:10505"/>
        <dbReference type="ChEBI" id="CHEBI:15378"/>
        <dbReference type="ChEBI" id="CHEBI:29969"/>
        <dbReference type="ChEBI" id="CHEBI:30616"/>
        <dbReference type="ChEBI" id="CHEBI:33019"/>
        <dbReference type="ChEBI" id="CHEBI:57586"/>
        <dbReference type="ChEBI" id="CHEBI:83144"/>
        <dbReference type="ChEBI" id="CHEBI:456215"/>
        <dbReference type="EC" id="6.3.4.15"/>
    </reaction>
</comment>
<dbReference type="EC" id="6.3.4.15" evidence="3"/>
<dbReference type="InterPro" id="IPR004143">
    <property type="entry name" value="BPL_LPL_catalytic"/>
</dbReference>
<dbReference type="Pfam" id="PF02237">
    <property type="entry name" value="BPL_C"/>
    <property type="match status" value="1"/>
</dbReference>
<evidence type="ECO:0000259" key="5">
    <source>
        <dbReference type="PROSITE" id="PS51733"/>
    </source>
</evidence>
<evidence type="ECO:0000256" key="4">
    <source>
        <dbReference type="ARBA" id="ARBA00047846"/>
    </source>
</evidence>
<evidence type="ECO:0000256" key="1">
    <source>
        <dbReference type="ARBA" id="ARBA00022598"/>
    </source>
</evidence>
<dbReference type="InterPro" id="IPR045864">
    <property type="entry name" value="aa-tRNA-synth_II/BPL/LPL"/>
</dbReference>
<protein>
    <recommendedName>
        <fullName evidence="3">biotin--[biotin carboxyl-carrier protein] ligase</fullName>
        <ecNumber evidence="3">6.3.4.15</ecNumber>
    </recommendedName>
</protein>
<dbReference type="SUPFAM" id="SSF55681">
    <property type="entry name" value="Class II aaRS and biotin synthetases"/>
    <property type="match status" value="1"/>
</dbReference>
<proteinExistence type="predicted"/>
<gene>
    <name evidence="6" type="ORF">C8N34_103199</name>
</gene>
<keyword evidence="2" id="KW-0092">Biotin</keyword>
<dbReference type="OrthoDB" id="9807064at2"/>
<dbReference type="Gene3D" id="3.30.930.10">
    <property type="entry name" value="Bira Bifunctional Protein, Domain 2"/>
    <property type="match status" value="1"/>
</dbReference>
<dbReference type="RefSeq" id="WP_108128219.1">
    <property type="nucleotide sequence ID" value="NZ_QBKP01000003.1"/>
</dbReference>
<evidence type="ECO:0000256" key="2">
    <source>
        <dbReference type="ARBA" id="ARBA00023267"/>
    </source>
</evidence>
<reference evidence="6 7" key="1">
    <citation type="submission" date="2018-04" db="EMBL/GenBank/DDBJ databases">
        <title>Genomic Encyclopedia of Archaeal and Bacterial Type Strains, Phase II (KMG-II): from individual species to whole genera.</title>
        <authorList>
            <person name="Goeker M."/>
        </authorList>
    </citation>
    <scope>NUCLEOTIDE SEQUENCE [LARGE SCALE GENOMIC DNA]</scope>
    <source>
        <strain evidence="6 7">DSM 21823</strain>
    </source>
</reference>